<comment type="caution">
    <text evidence="2">The sequence shown here is derived from an EMBL/GenBank/DDBJ whole genome shotgun (WGS) entry which is preliminary data.</text>
</comment>
<keyword evidence="1" id="KW-1133">Transmembrane helix</keyword>
<dbReference type="EMBL" id="WAEA01000021">
    <property type="protein sequence ID" value="MUV10695.1"/>
    <property type="molecule type" value="Genomic_DNA"/>
</dbReference>
<feature type="transmembrane region" description="Helical" evidence="1">
    <location>
        <begin position="12"/>
        <end position="32"/>
    </location>
</feature>
<dbReference type="AlphaFoldDB" id="A0A7K1P1U5"/>
<evidence type="ECO:0000256" key="1">
    <source>
        <dbReference type="SAM" id="Phobius"/>
    </source>
</evidence>
<protein>
    <submittedName>
        <fullName evidence="2">Uncharacterized protein</fullName>
    </submittedName>
</protein>
<sequence>MVEKDYIRGDLVRIVKILFLVSFVAYSSAFAVDLETETKSEKKGSKEFYELHKNHGLETEAKNNKKLYDFTKNSALEGIDLKKSPTLKSYKKSDKKFYKQLAKNNIAEGVSMPVVNFNKALSFGPYFERTKSKKTQYMDGGLMIHIRF</sequence>
<dbReference type="RefSeq" id="WP_165696950.1">
    <property type="nucleotide sequence ID" value="NZ_WAEA01000021.1"/>
</dbReference>
<evidence type="ECO:0000313" key="2">
    <source>
        <dbReference type="EMBL" id="MUV10695.1"/>
    </source>
</evidence>
<proteinExistence type="predicted"/>
<reference evidence="2 3" key="1">
    <citation type="journal article" date="2020" name="J. Clin. Microbiol.">
        <title>Helicobacter pylori infections in the Bronx, New York: Surveying Antibiotic Susceptibility and Strain Lineage by Whole-genome Sequencing.</title>
        <authorList>
            <person name="Saranathan R."/>
            <person name="Levi M.H."/>
            <person name="Wattam A.R."/>
            <person name="Malek A."/>
            <person name="Asare E."/>
            <person name="Behin D.S."/>
            <person name="Pan D.H."/>
            <person name="Jacobs W.R."/>
            <person name="Szymczak W.A."/>
        </authorList>
    </citation>
    <scope>NUCLEOTIDE SEQUENCE [LARGE SCALE GENOMIC DNA]</scope>
    <source>
        <strain evidence="2 3">MHP10</strain>
    </source>
</reference>
<organism evidence="2 3">
    <name type="scientific">Helicobacter pylori</name>
    <name type="common">Campylobacter pylori</name>
    <dbReference type="NCBI Taxonomy" id="210"/>
    <lineage>
        <taxon>Bacteria</taxon>
        <taxon>Pseudomonadati</taxon>
        <taxon>Campylobacterota</taxon>
        <taxon>Epsilonproteobacteria</taxon>
        <taxon>Campylobacterales</taxon>
        <taxon>Helicobacteraceae</taxon>
        <taxon>Helicobacter</taxon>
    </lineage>
</organism>
<keyword evidence="1" id="KW-0472">Membrane</keyword>
<gene>
    <name evidence="2" type="ORF">F7218_07510</name>
</gene>
<dbReference type="Proteomes" id="UP000460877">
    <property type="component" value="Unassembled WGS sequence"/>
</dbReference>
<name>A0A7K1P1U5_HELPX</name>
<accession>A0A7K1P1U5</accession>
<evidence type="ECO:0000313" key="3">
    <source>
        <dbReference type="Proteomes" id="UP000460877"/>
    </source>
</evidence>
<keyword evidence="1" id="KW-0812">Transmembrane</keyword>